<accession>A0A438D7R0</accession>
<protein>
    <submittedName>
        <fullName evidence="1">Uncharacterized protein</fullName>
    </submittedName>
</protein>
<proteinExistence type="predicted"/>
<comment type="caution">
    <text evidence="1">The sequence shown here is derived from an EMBL/GenBank/DDBJ whole genome shotgun (WGS) entry which is preliminary data.</text>
</comment>
<sequence>MSIGCCNRMKRSRSLHWEVGGFDVRRILVDLGSSSNLLQMSDYRQMGYSPSALEYPERLLFKFNRATTTSLGNVEFPV</sequence>
<dbReference type="Proteomes" id="UP000288805">
    <property type="component" value="Unassembled WGS sequence"/>
</dbReference>
<evidence type="ECO:0000313" key="2">
    <source>
        <dbReference type="Proteomes" id="UP000288805"/>
    </source>
</evidence>
<evidence type="ECO:0000313" key="1">
    <source>
        <dbReference type="EMBL" id="RVW31493.1"/>
    </source>
</evidence>
<reference evidence="1 2" key="1">
    <citation type="journal article" date="2018" name="PLoS Genet.">
        <title>Population sequencing reveals clonal diversity and ancestral inbreeding in the grapevine cultivar Chardonnay.</title>
        <authorList>
            <person name="Roach M.J."/>
            <person name="Johnson D.L."/>
            <person name="Bohlmann J."/>
            <person name="van Vuuren H.J."/>
            <person name="Jones S.J."/>
            <person name="Pretorius I.S."/>
            <person name="Schmidt S.A."/>
            <person name="Borneman A.R."/>
        </authorList>
    </citation>
    <scope>NUCLEOTIDE SEQUENCE [LARGE SCALE GENOMIC DNA]</scope>
    <source>
        <strain evidence="2">cv. Chardonnay</strain>
        <tissue evidence="1">Leaf</tissue>
    </source>
</reference>
<dbReference type="EMBL" id="QGNW01001753">
    <property type="protein sequence ID" value="RVW31493.1"/>
    <property type="molecule type" value="Genomic_DNA"/>
</dbReference>
<gene>
    <name evidence="1" type="ORF">CK203_105799</name>
</gene>
<dbReference type="AlphaFoldDB" id="A0A438D7R0"/>
<organism evidence="1 2">
    <name type="scientific">Vitis vinifera</name>
    <name type="common">Grape</name>
    <dbReference type="NCBI Taxonomy" id="29760"/>
    <lineage>
        <taxon>Eukaryota</taxon>
        <taxon>Viridiplantae</taxon>
        <taxon>Streptophyta</taxon>
        <taxon>Embryophyta</taxon>
        <taxon>Tracheophyta</taxon>
        <taxon>Spermatophyta</taxon>
        <taxon>Magnoliopsida</taxon>
        <taxon>eudicotyledons</taxon>
        <taxon>Gunneridae</taxon>
        <taxon>Pentapetalae</taxon>
        <taxon>rosids</taxon>
        <taxon>Vitales</taxon>
        <taxon>Vitaceae</taxon>
        <taxon>Viteae</taxon>
        <taxon>Vitis</taxon>
    </lineage>
</organism>
<name>A0A438D7R0_VITVI</name>